<evidence type="ECO:0000313" key="2">
    <source>
        <dbReference type="EMBL" id="TQN27720.1"/>
    </source>
</evidence>
<dbReference type="GO" id="GO:0016810">
    <property type="term" value="F:hydrolase activity, acting on carbon-nitrogen (but not peptide) bonds"/>
    <property type="evidence" value="ECO:0007669"/>
    <property type="project" value="InterPro"/>
</dbReference>
<organism evidence="2 3">
    <name type="scientific">Haloactinospora alba</name>
    <dbReference type="NCBI Taxonomy" id="405555"/>
    <lineage>
        <taxon>Bacteria</taxon>
        <taxon>Bacillati</taxon>
        <taxon>Actinomycetota</taxon>
        <taxon>Actinomycetes</taxon>
        <taxon>Streptosporangiales</taxon>
        <taxon>Nocardiopsidaceae</taxon>
        <taxon>Haloactinospora</taxon>
    </lineage>
</organism>
<dbReference type="CDD" id="cd10917">
    <property type="entry name" value="CE4_NodB_like_6s_7s"/>
    <property type="match status" value="1"/>
</dbReference>
<protein>
    <submittedName>
        <fullName evidence="2">Peptidoglycan/xylan/chitin deacetylase (PgdA/CDA1 family)</fullName>
    </submittedName>
</protein>
<dbReference type="InterPro" id="IPR011330">
    <property type="entry name" value="Glyco_hydro/deAcase_b/a-brl"/>
</dbReference>
<keyword evidence="3" id="KW-1185">Reference proteome</keyword>
<dbReference type="Gene3D" id="3.20.20.370">
    <property type="entry name" value="Glycoside hydrolase/deacetylase"/>
    <property type="match status" value="1"/>
</dbReference>
<dbReference type="InterPro" id="IPR002509">
    <property type="entry name" value="NODB_dom"/>
</dbReference>
<dbReference type="PANTHER" id="PTHR10587:SF134">
    <property type="entry name" value="SECRETED PROTEIN"/>
    <property type="match status" value="1"/>
</dbReference>
<dbReference type="EMBL" id="VFQC01000003">
    <property type="protein sequence ID" value="TQN27720.1"/>
    <property type="molecule type" value="Genomic_DNA"/>
</dbReference>
<dbReference type="PANTHER" id="PTHR10587">
    <property type="entry name" value="GLYCOSYL TRANSFERASE-RELATED"/>
    <property type="match status" value="1"/>
</dbReference>
<dbReference type="OrthoDB" id="3373088at2"/>
<dbReference type="PROSITE" id="PS51677">
    <property type="entry name" value="NODB"/>
    <property type="match status" value="1"/>
</dbReference>
<name>A0A543N7D7_9ACTN</name>
<dbReference type="Proteomes" id="UP000317422">
    <property type="component" value="Unassembled WGS sequence"/>
</dbReference>
<dbReference type="AlphaFoldDB" id="A0A543N7D7"/>
<dbReference type="InterPro" id="IPR050248">
    <property type="entry name" value="Polysacc_deacetylase_ArnD"/>
</dbReference>
<dbReference type="Pfam" id="PF01522">
    <property type="entry name" value="Polysacc_deac_1"/>
    <property type="match status" value="1"/>
</dbReference>
<feature type="domain" description="NodB homology" evidence="1">
    <location>
        <begin position="64"/>
        <end position="234"/>
    </location>
</feature>
<dbReference type="GO" id="GO:0005975">
    <property type="term" value="P:carbohydrate metabolic process"/>
    <property type="evidence" value="ECO:0007669"/>
    <property type="project" value="InterPro"/>
</dbReference>
<comment type="caution">
    <text evidence="2">The sequence shown here is derived from an EMBL/GenBank/DDBJ whole genome shotgun (WGS) entry which is preliminary data.</text>
</comment>
<evidence type="ECO:0000259" key="1">
    <source>
        <dbReference type="PROSITE" id="PS51677"/>
    </source>
</evidence>
<reference evidence="2 3" key="1">
    <citation type="submission" date="2019-06" db="EMBL/GenBank/DDBJ databases">
        <title>Sequencing the genomes of 1000 actinobacteria strains.</title>
        <authorList>
            <person name="Klenk H.-P."/>
        </authorList>
    </citation>
    <scope>NUCLEOTIDE SEQUENCE [LARGE SCALE GENOMIC DNA]</scope>
    <source>
        <strain evidence="2 3">DSM 45015</strain>
    </source>
</reference>
<evidence type="ECO:0000313" key="3">
    <source>
        <dbReference type="Proteomes" id="UP000317422"/>
    </source>
</evidence>
<accession>A0A543N7D7</accession>
<dbReference type="RefSeq" id="WP_141926140.1">
    <property type="nucleotide sequence ID" value="NZ_VFQC01000003.1"/>
</dbReference>
<dbReference type="SUPFAM" id="SSF88713">
    <property type="entry name" value="Glycoside hydrolase/deacetylase"/>
    <property type="match status" value="1"/>
</dbReference>
<sequence length="241" mass="26742">MAFASPKVRIFLWCGLGGLAVLVAASVLVTASVRLAGTHSVSPTSNTNGDSTTEAVHRVDTEEPVVFLTIDDGASRTPEMIDELQDSDVPTTLFLTDDYVQQDPEFFRELRDRTESTIENHTLDHPDLSGKPYEKQREEICKPSDRYEDEFGRRPVLFRPPYGSYDDTTLRAAADCGAQHLVHWSAEVADGELSYAAGDELVPGDIVLMHFRSEFSRDLDAFLDQADEAGLRPALLTDYLD</sequence>
<gene>
    <name evidence="2" type="ORF">FHX37_4449</name>
</gene>
<proteinExistence type="predicted"/>